<dbReference type="AlphaFoldDB" id="Q1PYT5"/>
<dbReference type="EMBL" id="CT573072">
    <property type="protein sequence ID" value="CAJ72250.1"/>
    <property type="molecule type" value="Genomic_DNA"/>
</dbReference>
<protein>
    <submittedName>
        <fullName evidence="2">Predicted orf</fullName>
    </submittedName>
</protein>
<dbReference type="SUPFAM" id="SSF82771">
    <property type="entry name" value="GIY-YIG endonuclease"/>
    <property type="match status" value="1"/>
</dbReference>
<dbReference type="InterPro" id="IPR035901">
    <property type="entry name" value="GIY-YIG_endonuc_sf"/>
</dbReference>
<sequence>MGSQVASAAPCGFKNVPTCHCEGSQLVIARVFSEAIFFIMPDSIRVIVMDKLYSIYIMTNKNNTVLYTGVTNNLKRRVYWHREKRVEVSYDGYYEVASEKTLAMTSGCFRKDKLMLSQRQADAFAKTS</sequence>
<organism evidence="2">
    <name type="scientific">Kuenenia stuttgartiensis</name>
    <dbReference type="NCBI Taxonomy" id="174633"/>
    <lineage>
        <taxon>Bacteria</taxon>
        <taxon>Pseudomonadati</taxon>
        <taxon>Planctomycetota</taxon>
        <taxon>Candidatus Brocadiia</taxon>
        <taxon>Candidatus Brocadiales</taxon>
        <taxon>Candidatus Brocadiaceae</taxon>
        <taxon>Candidatus Kuenenia</taxon>
    </lineage>
</organism>
<name>Q1PYT5_KUEST</name>
<dbReference type="PROSITE" id="PS50164">
    <property type="entry name" value="GIY_YIG"/>
    <property type="match status" value="1"/>
</dbReference>
<reference evidence="2" key="1">
    <citation type="journal article" date="2006" name="Nature">
        <title>Deciphering the evolution and metabolism of an anammox bacterium from a community genome.</title>
        <authorList>
            <person name="Strous M."/>
            <person name="Pelletier E."/>
            <person name="Mangenot S."/>
            <person name="Rattei T."/>
            <person name="Lehner A."/>
            <person name="Taylor M.W."/>
            <person name="Horn M."/>
            <person name="Daims H."/>
            <person name="Bartol-Mavel D."/>
            <person name="Wincker P."/>
            <person name="Barbe V."/>
            <person name="Fonknechten N."/>
            <person name="Vallenet D."/>
            <person name="Segurens B."/>
            <person name="Schenowitz-Truong C."/>
            <person name="Medigue C."/>
            <person name="Collingro A."/>
            <person name="Snel B."/>
            <person name="Dutilh B.E."/>
            <person name="OpDenCamp H.J.M."/>
            <person name="vanDerDrift C."/>
            <person name="Cirpus I."/>
            <person name="vanDePas-Schoonen K.T."/>
            <person name="Harhangi H.R."/>
            <person name="vanNiftrik L."/>
            <person name="Schmid M."/>
            <person name="Keltjens J."/>
            <person name="vanDeVossenberg J."/>
            <person name="Kartal B."/>
            <person name="Meier H."/>
            <person name="Frishman D."/>
            <person name="Huynen M.A."/>
            <person name="Mewes H."/>
            <person name="Weissenbach J."/>
            <person name="Jetten M.S.M."/>
            <person name="Wagner M."/>
            <person name="LePaslier D."/>
        </authorList>
    </citation>
    <scope>NUCLEOTIDE SEQUENCE</scope>
</reference>
<dbReference type="Gene3D" id="3.40.1440.10">
    <property type="entry name" value="GIY-YIG endonuclease"/>
    <property type="match status" value="1"/>
</dbReference>
<evidence type="ECO:0000313" key="2">
    <source>
        <dbReference type="EMBL" id="CAJ72250.1"/>
    </source>
</evidence>
<dbReference type="InterPro" id="IPR000305">
    <property type="entry name" value="GIY-YIG_endonuc"/>
</dbReference>
<reference evidence="2" key="2">
    <citation type="submission" date="2006-01" db="EMBL/GenBank/DDBJ databases">
        <authorList>
            <person name="Genoscope"/>
        </authorList>
    </citation>
    <scope>NUCLEOTIDE SEQUENCE</scope>
</reference>
<dbReference type="Pfam" id="PF01541">
    <property type="entry name" value="GIY-YIG"/>
    <property type="match status" value="1"/>
</dbReference>
<proteinExistence type="predicted"/>
<accession>Q1PYT5</accession>
<gene>
    <name evidence="2" type="ORF">kustd1505</name>
</gene>
<feature type="domain" description="GIY-YIG" evidence="1">
    <location>
        <begin position="51"/>
        <end position="128"/>
    </location>
</feature>
<evidence type="ECO:0000259" key="1">
    <source>
        <dbReference type="PROSITE" id="PS50164"/>
    </source>
</evidence>